<reference evidence="3" key="1">
    <citation type="journal article" date="2018" name="BMC Genomics">
        <title>Comparative genomics of the wheat fungal pathogen Pyrenophora tritici-repentis reveals chromosomal variations and genome plasticity.</title>
        <authorList>
            <person name="Moolhuijzen P."/>
            <person name="See P.T."/>
            <person name="Hane J.K."/>
            <person name="Shi G."/>
            <person name="Liu Z."/>
            <person name="Oliver R.P."/>
            <person name="Moffat C.S."/>
        </authorList>
    </citation>
    <scope>NUCLEOTIDE SEQUENCE [LARGE SCALE GENOMIC DNA]</scope>
    <source>
        <strain evidence="3">M4</strain>
    </source>
</reference>
<sequence length="540" mass="62221">MDNSNSAMSTPEPPLIDKHLQRFCWLLHFQHISKLLAFQRRPILIQNRPDLQRARNLFFEIIDQQLSRRGPSPHMRTASTYTWLELKYEPLLARGVSPWDPQFDERPTSQLPNPATETFPEGGEFWAGQPMTDLIRHQRFHILDGMRRIIYASRHMDRADEVAKVEWGLEKMWHYMMWMMGHAQYFVYGHAGKNVYGTWTSLYPSTQANFIKQVLTCSTLVTGGSEIETYVSPSQVELGFESEAFMKDLFNLAHSLEDMTLSYCEHVLSERFATACFTLVPVPAPSEDRLSEEPCTVCMEPYHHDSRRLHFPDQRGDATERNALWDLPGDPRVAIKTLCEYALCLGCLRKWIWSGSNNSELCPHCRGDLKPGNPAPKLCAALMAEVTALQNDTTLTPLELTRRLIAAYDTFTIGLLFPKEMINAWKDEELCCRLQDLYQLHCEITDTTDHQFRFKHTLLKLDTWFLLEKSLERLQHAETMAAMNPAAYADMWPSLLSDLGNLQASQCYLRASIEMQLLGVAIRKWEVAFEAQHASGRRQL</sequence>
<name>A0A834VW03_9PLEO</name>
<keyword evidence="1" id="KW-0479">Metal-binding</keyword>
<accession>A0A834VW03</accession>
<dbReference type="GeneID" id="90954199"/>
<dbReference type="Proteomes" id="UP000245464">
    <property type="component" value="Chromosome 1"/>
</dbReference>
<dbReference type="Gene3D" id="3.30.40.10">
    <property type="entry name" value="Zinc/RING finger domain, C3HC4 (zinc finger)"/>
    <property type="match status" value="1"/>
</dbReference>
<dbReference type="KEGG" id="ptrr:90954199"/>
<evidence type="ECO:0000313" key="4">
    <source>
        <dbReference type="Proteomes" id="UP000245464"/>
    </source>
</evidence>
<feature type="domain" description="RING-type" evidence="2">
    <location>
        <begin position="295"/>
        <end position="366"/>
    </location>
</feature>
<dbReference type="SUPFAM" id="SSF57850">
    <property type="entry name" value="RING/U-box"/>
    <property type="match status" value="1"/>
</dbReference>
<gene>
    <name evidence="3" type="ORF">PtrM4_021230</name>
</gene>
<proteinExistence type="predicted"/>
<dbReference type="AlphaFoldDB" id="A0A834VW03"/>
<evidence type="ECO:0000256" key="1">
    <source>
        <dbReference type="PROSITE-ProRule" id="PRU00175"/>
    </source>
</evidence>
<protein>
    <recommendedName>
        <fullName evidence="2">RING-type domain-containing protein</fullName>
    </recommendedName>
</protein>
<comment type="caution">
    <text evidence="3">The sequence shown here is derived from an EMBL/GenBank/DDBJ whole genome shotgun (WGS) entry which is preliminary data.</text>
</comment>
<dbReference type="PROSITE" id="PS50089">
    <property type="entry name" value="ZF_RING_2"/>
    <property type="match status" value="1"/>
</dbReference>
<dbReference type="GO" id="GO:0008270">
    <property type="term" value="F:zinc ion binding"/>
    <property type="evidence" value="ECO:0007669"/>
    <property type="project" value="UniProtKB-KW"/>
</dbReference>
<evidence type="ECO:0000259" key="2">
    <source>
        <dbReference type="PROSITE" id="PS50089"/>
    </source>
</evidence>
<keyword evidence="1" id="KW-0863">Zinc-finger</keyword>
<dbReference type="InterPro" id="IPR013083">
    <property type="entry name" value="Znf_RING/FYVE/PHD"/>
</dbReference>
<evidence type="ECO:0000313" key="3">
    <source>
        <dbReference type="EMBL" id="KAF7577883.1"/>
    </source>
</evidence>
<organism evidence="3 4">
    <name type="scientific">Pyrenophora tritici-repentis</name>
    <dbReference type="NCBI Taxonomy" id="45151"/>
    <lineage>
        <taxon>Eukaryota</taxon>
        <taxon>Fungi</taxon>
        <taxon>Dikarya</taxon>
        <taxon>Ascomycota</taxon>
        <taxon>Pezizomycotina</taxon>
        <taxon>Dothideomycetes</taxon>
        <taxon>Pleosporomycetidae</taxon>
        <taxon>Pleosporales</taxon>
        <taxon>Pleosporineae</taxon>
        <taxon>Pleosporaceae</taxon>
        <taxon>Pyrenophora</taxon>
    </lineage>
</organism>
<keyword evidence="1" id="KW-0862">Zinc</keyword>
<dbReference type="RefSeq" id="XP_065965643.1">
    <property type="nucleotide sequence ID" value="XM_066103441.1"/>
</dbReference>
<dbReference type="InterPro" id="IPR001841">
    <property type="entry name" value="Znf_RING"/>
</dbReference>
<dbReference type="EMBL" id="NQIK02000001">
    <property type="protein sequence ID" value="KAF7577883.1"/>
    <property type="molecule type" value="Genomic_DNA"/>
</dbReference>